<protein>
    <submittedName>
        <fullName evidence="1">MarR family transcriptional regulator</fullName>
    </submittedName>
</protein>
<keyword evidence="2" id="KW-1185">Reference proteome</keyword>
<organism evidence="1 2">
    <name type="scientific">Arthrobacter flavus</name>
    <dbReference type="NCBI Taxonomy" id="95172"/>
    <lineage>
        <taxon>Bacteria</taxon>
        <taxon>Bacillati</taxon>
        <taxon>Actinomycetota</taxon>
        <taxon>Actinomycetes</taxon>
        <taxon>Micrococcales</taxon>
        <taxon>Micrococcaceae</taxon>
        <taxon>Arthrobacter</taxon>
    </lineage>
</organism>
<gene>
    <name evidence="1" type="ORF">ACFSFX_12535</name>
</gene>
<proteinExistence type="predicted"/>
<comment type="caution">
    <text evidence="1">The sequence shown here is derived from an EMBL/GenBank/DDBJ whole genome shotgun (WGS) entry which is preliminary data.</text>
</comment>
<reference evidence="2" key="1">
    <citation type="journal article" date="2019" name="Int. J. Syst. Evol. Microbiol.">
        <title>The Global Catalogue of Microorganisms (GCM) 10K type strain sequencing project: providing services to taxonomists for standard genome sequencing and annotation.</title>
        <authorList>
            <consortium name="The Broad Institute Genomics Platform"/>
            <consortium name="The Broad Institute Genome Sequencing Center for Infectious Disease"/>
            <person name="Wu L."/>
            <person name="Ma J."/>
        </authorList>
    </citation>
    <scope>NUCLEOTIDE SEQUENCE [LARGE SCALE GENOMIC DNA]</scope>
    <source>
        <strain evidence="2">JCM 11496</strain>
    </source>
</reference>
<dbReference type="Proteomes" id="UP001597307">
    <property type="component" value="Unassembled WGS sequence"/>
</dbReference>
<name>A0ABW4Q9J3_9MICC</name>
<dbReference type="RefSeq" id="WP_343879454.1">
    <property type="nucleotide sequence ID" value="NZ_BAAAIJ010000036.1"/>
</dbReference>
<accession>A0ABW4Q9J3</accession>
<evidence type="ECO:0000313" key="1">
    <source>
        <dbReference type="EMBL" id="MFD1847419.1"/>
    </source>
</evidence>
<dbReference type="EMBL" id="JBHUGA010000052">
    <property type="protein sequence ID" value="MFD1847419.1"/>
    <property type="molecule type" value="Genomic_DNA"/>
</dbReference>
<sequence>MFVMTIDQKGSSQADDGIPGLLDLLRQVPSVVPFERSVGDEAQGVLDSPEAVVDAALLCLRAGNWYVGIGVGDVEVPLPATAREGKGDAFIAARAAVERAKKAGDRATVAVEGGSGTAEAEGVLMLIGLHVMKRTAAEWRILDLLEPGKWGSQTVAARHLGITSQSVSKAVARSAWVEEWAARPAAVVLLRLADTALRKRSVGRGL</sequence>
<evidence type="ECO:0000313" key="2">
    <source>
        <dbReference type="Proteomes" id="UP001597307"/>
    </source>
</evidence>